<comment type="caution">
    <text evidence="2">The sequence shown here is derived from an EMBL/GenBank/DDBJ whole genome shotgun (WGS) entry which is preliminary data.</text>
</comment>
<gene>
    <name evidence="2" type="ORF">S01H1_49817</name>
</gene>
<feature type="domain" description="Phage terminase large subunit N-terminal" evidence="1">
    <location>
        <begin position="21"/>
        <end position="171"/>
    </location>
</feature>
<evidence type="ECO:0000259" key="1">
    <source>
        <dbReference type="Pfam" id="PF04466"/>
    </source>
</evidence>
<reference evidence="2" key="1">
    <citation type="journal article" date="2014" name="Front. Microbiol.">
        <title>High frequency of phylogenetically diverse reductive dehalogenase-homologous genes in deep subseafloor sedimentary metagenomes.</title>
        <authorList>
            <person name="Kawai M."/>
            <person name="Futagami T."/>
            <person name="Toyoda A."/>
            <person name="Takaki Y."/>
            <person name="Nishi S."/>
            <person name="Hori S."/>
            <person name="Arai W."/>
            <person name="Tsubouchi T."/>
            <person name="Morono Y."/>
            <person name="Uchiyama I."/>
            <person name="Ito T."/>
            <person name="Fujiyama A."/>
            <person name="Inagaki F."/>
            <person name="Takami H."/>
        </authorList>
    </citation>
    <scope>NUCLEOTIDE SEQUENCE</scope>
    <source>
        <strain evidence="2">Expedition CK06-06</strain>
    </source>
</reference>
<proteinExistence type="predicted"/>
<dbReference type="PANTHER" id="PTHR39184:SF1">
    <property type="entry name" value="PBSX PHAGE TERMINASE LARGE SUBUNIT"/>
    <property type="match status" value="1"/>
</dbReference>
<feature type="non-terminal residue" evidence="2">
    <location>
        <position position="178"/>
    </location>
</feature>
<dbReference type="PANTHER" id="PTHR39184">
    <property type="match status" value="1"/>
</dbReference>
<dbReference type="InterPro" id="IPR035412">
    <property type="entry name" value="Terminase_L_N"/>
</dbReference>
<evidence type="ECO:0000313" key="2">
    <source>
        <dbReference type="EMBL" id="GAG25261.1"/>
    </source>
</evidence>
<protein>
    <recommendedName>
        <fullName evidence="1">Phage terminase large subunit N-terminal domain-containing protein</fullName>
    </recommendedName>
</protein>
<dbReference type="EMBL" id="BARS01032067">
    <property type="protein sequence ID" value="GAG25261.1"/>
    <property type="molecule type" value="Genomic_DNA"/>
</dbReference>
<dbReference type="Gene3D" id="3.40.50.300">
    <property type="entry name" value="P-loop containing nucleotide triphosphate hydrolases"/>
    <property type="match status" value="1"/>
</dbReference>
<name>X0XJV3_9ZZZZ</name>
<sequence length="178" mass="20865">MLDVHTKTNKGIFLFLERTKKLINAIYGGAGSGKSWTIAQFLIFKKLYGEEDKRILVTRKTLPSLRITAYKLVLDLLGKYRLPYQLNKSEMTISVGSNQMLFKSLDDPEKIQSYEGNYIWVEEATEITHKDFMQLKIRLRRDTDTLNQMFLSFNPIDQFHWLNLKLLNPEVTEDEKEP</sequence>
<organism evidence="2">
    <name type="scientific">marine sediment metagenome</name>
    <dbReference type="NCBI Taxonomy" id="412755"/>
    <lineage>
        <taxon>unclassified sequences</taxon>
        <taxon>metagenomes</taxon>
        <taxon>ecological metagenomes</taxon>
    </lineage>
</organism>
<accession>X0XJV3</accession>
<dbReference type="AlphaFoldDB" id="X0XJV3"/>
<dbReference type="InterPro" id="IPR052380">
    <property type="entry name" value="Viral_DNA_packaging_terminase"/>
</dbReference>
<dbReference type="Pfam" id="PF04466">
    <property type="entry name" value="Terminase_3"/>
    <property type="match status" value="1"/>
</dbReference>
<dbReference type="SUPFAM" id="SSF52540">
    <property type="entry name" value="P-loop containing nucleoside triphosphate hydrolases"/>
    <property type="match status" value="1"/>
</dbReference>
<dbReference type="InterPro" id="IPR027417">
    <property type="entry name" value="P-loop_NTPase"/>
</dbReference>